<dbReference type="Pfam" id="PF09375">
    <property type="entry name" value="Peptidase_M75"/>
    <property type="match status" value="1"/>
</dbReference>
<keyword evidence="5" id="KW-1185">Reference proteome</keyword>
<dbReference type="Gene3D" id="1.20.1420.20">
    <property type="entry name" value="M75 peptidase, HXXE motif"/>
    <property type="match status" value="1"/>
</dbReference>
<proteinExistence type="predicted"/>
<gene>
    <name evidence="4" type="ORF">SAMN05421686_107223</name>
</gene>
<evidence type="ECO:0000313" key="5">
    <source>
        <dbReference type="Proteomes" id="UP000185639"/>
    </source>
</evidence>
<feature type="domain" description="Imelysin-like" evidence="3">
    <location>
        <begin position="67"/>
        <end position="335"/>
    </location>
</feature>
<dbReference type="InterPro" id="IPR018976">
    <property type="entry name" value="Imelysin-like"/>
</dbReference>
<sequence>MNKPETLLNCVRIDDGYRRHYFRTAAAILLAGLLTACGGERKNDPLVLTDDTLNTALTRIVDQTVIPNTQAFAEDAEALVVAASSFCNAPNTDGLQQTQSAWEASSTGWYRILPFLFGPPDDNLLTPGYLFIDSLRQRGNDYTSTIRTEINESVSGSEPLNGAYFDGLSFTKVGLLALEVALFEDASESSADSDIVAGFIAHPRRCDYLEGLAQLQAEYANDFYQGWTSDYQNSGEAYRERFLRGATDDGSAPLTLLLTSAQEHLNYLKQRTVADQAGQISGISSALMQASIEATEAIVEGDQGSVVTLASLMLAAQEESALLSVRDNFERAYEAIDDQSNLDFYTAAGLLDGNFKREIPDGLAVELGINFSDGD</sequence>
<evidence type="ECO:0000256" key="2">
    <source>
        <dbReference type="ARBA" id="ARBA00022729"/>
    </source>
</evidence>
<dbReference type="AlphaFoldDB" id="A0A1N7NS27"/>
<reference evidence="5" key="1">
    <citation type="submission" date="2017-01" db="EMBL/GenBank/DDBJ databases">
        <authorList>
            <person name="Varghese N."/>
            <person name="Submissions S."/>
        </authorList>
    </citation>
    <scope>NUCLEOTIDE SEQUENCE [LARGE SCALE GENOMIC DNA]</scope>
    <source>
        <strain evidence="5">DSM 24913</strain>
    </source>
</reference>
<dbReference type="OrthoDB" id="5729110at2"/>
<keyword evidence="2" id="KW-0732">Signal</keyword>
<accession>A0A1N7NS27</accession>
<name>A0A1N7NS27_9GAMM</name>
<dbReference type="GO" id="GO:0030313">
    <property type="term" value="C:cell envelope"/>
    <property type="evidence" value="ECO:0007669"/>
    <property type="project" value="UniProtKB-SubCell"/>
</dbReference>
<dbReference type="Proteomes" id="UP000185639">
    <property type="component" value="Unassembled WGS sequence"/>
</dbReference>
<organism evidence="4 5">
    <name type="scientific">Thalassolituus maritimus</name>
    <dbReference type="NCBI Taxonomy" id="484498"/>
    <lineage>
        <taxon>Bacteria</taxon>
        <taxon>Pseudomonadati</taxon>
        <taxon>Pseudomonadota</taxon>
        <taxon>Gammaproteobacteria</taxon>
        <taxon>Oceanospirillales</taxon>
        <taxon>Oceanospirillaceae</taxon>
        <taxon>Thalassolituus</taxon>
    </lineage>
</organism>
<evidence type="ECO:0000259" key="3">
    <source>
        <dbReference type="Pfam" id="PF09375"/>
    </source>
</evidence>
<dbReference type="STRING" id="484498.SAMN05421686_107223"/>
<dbReference type="InterPro" id="IPR038352">
    <property type="entry name" value="Imelysin_sf"/>
</dbReference>
<evidence type="ECO:0000313" key="4">
    <source>
        <dbReference type="EMBL" id="SIT01039.1"/>
    </source>
</evidence>
<protein>
    <recommendedName>
        <fullName evidence="3">Imelysin-like domain-containing protein</fullName>
    </recommendedName>
</protein>
<dbReference type="EMBL" id="FTOH01000007">
    <property type="protein sequence ID" value="SIT01039.1"/>
    <property type="molecule type" value="Genomic_DNA"/>
</dbReference>
<evidence type="ECO:0000256" key="1">
    <source>
        <dbReference type="ARBA" id="ARBA00004196"/>
    </source>
</evidence>
<dbReference type="RefSeq" id="WP_084188920.1">
    <property type="nucleotide sequence ID" value="NZ_FTOH01000007.1"/>
</dbReference>
<comment type="subcellular location">
    <subcellularLocation>
        <location evidence="1">Cell envelope</location>
    </subcellularLocation>
</comment>